<keyword evidence="3" id="KW-0813">Transport</keyword>
<dbReference type="GO" id="GO:0030313">
    <property type="term" value="C:cell envelope"/>
    <property type="evidence" value="ECO:0007669"/>
    <property type="project" value="UniProtKB-SubCell"/>
</dbReference>
<dbReference type="Proteomes" id="UP000198282">
    <property type="component" value="Unassembled WGS sequence"/>
</dbReference>
<evidence type="ECO:0000256" key="5">
    <source>
        <dbReference type="SAM" id="SignalP"/>
    </source>
</evidence>
<dbReference type="PANTHER" id="PTHR30290">
    <property type="entry name" value="PERIPLASMIC BINDING COMPONENT OF ABC TRANSPORTER"/>
    <property type="match status" value="1"/>
</dbReference>
<feature type="chain" id="PRO_5039254508" evidence="5">
    <location>
        <begin position="29"/>
        <end position="554"/>
    </location>
</feature>
<feature type="domain" description="Solute-binding protein family 5" evidence="6">
    <location>
        <begin position="91"/>
        <end position="459"/>
    </location>
</feature>
<evidence type="ECO:0000313" key="7">
    <source>
        <dbReference type="EMBL" id="SNS04737.1"/>
    </source>
</evidence>
<feature type="signal peptide" evidence="5">
    <location>
        <begin position="1"/>
        <end position="28"/>
    </location>
</feature>
<keyword evidence="4 5" id="KW-0732">Signal</keyword>
<dbReference type="InterPro" id="IPR030678">
    <property type="entry name" value="Peptide/Ni-bd"/>
</dbReference>
<comment type="subcellular location">
    <subcellularLocation>
        <location evidence="1">Cell envelope</location>
    </subcellularLocation>
</comment>
<dbReference type="PROSITE" id="PS51257">
    <property type="entry name" value="PROKAR_LIPOPROTEIN"/>
    <property type="match status" value="1"/>
</dbReference>
<evidence type="ECO:0000256" key="4">
    <source>
        <dbReference type="ARBA" id="ARBA00022729"/>
    </source>
</evidence>
<dbReference type="AlphaFoldDB" id="A0A239B9W3"/>
<sequence>MTKRTQMTTRTMTTRAAAAVLGAAMVLAGCGSGTGTVSAGGTTPRAGGTLILGENGQEPTCLDPHGNSSSDGPVITVPVSDSLVWFGADGTIQPWLADSWKVSPDGLTYTFTLHPGVKFHDGAVWNAEALKTNFEHMRDPATKSPLAAAYIAPYKDSKVIDENTLEVHLSSPYSPFLNILAQGYLGMISPKQIKEAPQSICEHPIGSGPFILDKWTKGQSVTYHKNPDYNWGPKGAKHTGPAYLDKLEIRFLTEDATRYNALASGEVNAIDFTPPQNVEDVKANPDLGFVSALRPGHPMSFWLNTSRAPFDDVKVRQALLASVDRSAIIKGISFGQYEVAQGFVTPSTPDYASGLEGKIAYDPAKAGRLLDEAGWTAKDADGIRTKDGKRLTAYFPIDPSFPAQRMQIAVQTQAAARKAGIDIQIQTPSTQEVSDRSLAGDYDLASGLWATNTADVLWIQYSSKNITTDKRRGQNVARLSDGKLDELLQTARETTDKAKQTDLYNQVQARLIELAPAIPFYNDPRPVSFQKKVHDLTLPPAYPSPYFYDTWLDE</sequence>
<dbReference type="OrthoDB" id="5240629at2"/>
<comment type="similarity">
    <text evidence="2">Belongs to the bacterial solute-binding protein 5 family.</text>
</comment>
<protein>
    <submittedName>
        <fullName evidence="7">Peptide/nickel transport system substrate-binding protein</fullName>
    </submittedName>
</protein>
<dbReference type="InterPro" id="IPR000914">
    <property type="entry name" value="SBP_5_dom"/>
</dbReference>
<dbReference type="PANTHER" id="PTHR30290:SF10">
    <property type="entry name" value="PERIPLASMIC OLIGOPEPTIDE-BINDING PROTEIN-RELATED"/>
    <property type="match status" value="1"/>
</dbReference>
<dbReference type="Gene3D" id="3.40.190.10">
    <property type="entry name" value="Periplasmic binding protein-like II"/>
    <property type="match status" value="1"/>
</dbReference>
<dbReference type="CDD" id="cd08492">
    <property type="entry name" value="PBP2_NikA_DppA_OppA_like_15"/>
    <property type="match status" value="1"/>
</dbReference>
<evidence type="ECO:0000259" key="6">
    <source>
        <dbReference type="Pfam" id="PF00496"/>
    </source>
</evidence>
<keyword evidence="8" id="KW-1185">Reference proteome</keyword>
<dbReference type="EMBL" id="FZOD01000003">
    <property type="protein sequence ID" value="SNS04737.1"/>
    <property type="molecule type" value="Genomic_DNA"/>
</dbReference>
<dbReference type="GO" id="GO:0042597">
    <property type="term" value="C:periplasmic space"/>
    <property type="evidence" value="ECO:0007669"/>
    <property type="project" value="UniProtKB-ARBA"/>
</dbReference>
<dbReference type="GO" id="GO:0043190">
    <property type="term" value="C:ATP-binding cassette (ABC) transporter complex"/>
    <property type="evidence" value="ECO:0007669"/>
    <property type="project" value="InterPro"/>
</dbReference>
<dbReference type="InterPro" id="IPR039424">
    <property type="entry name" value="SBP_5"/>
</dbReference>
<dbReference type="GO" id="GO:1904680">
    <property type="term" value="F:peptide transmembrane transporter activity"/>
    <property type="evidence" value="ECO:0007669"/>
    <property type="project" value="TreeGrafter"/>
</dbReference>
<dbReference type="GO" id="GO:0015833">
    <property type="term" value="P:peptide transport"/>
    <property type="evidence" value="ECO:0007669"/>
    <property type="project" value="TreeGrafter"/>
</dbReference>
<evidence type="ECO:0000256" key="1">
    <source>
        <dbReference type="ARBA" id="ARBA00004196"/>
    </source>
</evidence>
<name>A0A239B9W3_9ACTN</name>
<evidence type="ECO:0000256" key="2">
    <source>
        <dbReference type="ARBA" id="ARBA00005695"/>
    </source>
</evidence>
<reference evidence="7 8" key="1">
    <citation type="submission" date="2017-06" db="EMBL/GenBank/DDBJ databases">
        <authorList>
            <person name="Kim H.J."/>
            <person name="Triplett B.A."/>
        </authorList>
    </citation>
    <scope>NUCLEOTIDE SEQUENCE [LARGE SCALE GENOMIC DNA]</scope>
    <source>
        <strain evidence="7 8">CGMCC 4.2132</strain>
    </source>
</reference>
<proteinExistence type="inferred from homology"/>
<gene>
    <name evidence="7" type="ORF">SAMN05216276_100367</name>
</gene>
<accession>A0A239B9W3</accession>
<dbReference type="Pfam" id="PF00496">
    <property type="entry name" value="SBP_bac_5"/>
    <property type="match status" value="1"/>
</dbReference>
<evidence type="ECO:0000256" key="3">
    <source>
        <dbReference type="ARBA" id="ARBA00022448"/>
    </source>
</evidence>
<evidence type="ECO:0000313" key="8">
    <source>
        <dbReference type="Proteomes" id="UP000198282"/>
    </source>
</evidence>
<dbReference type="PIRSF" id="PIRSF002741">
    <property type="entry name" value="MppA"/>
    <property type="match status" value="1"/>
</dbReference>
<dbReference type="Gene3D" id="3.10.105.10">
    <property type="entry name" value="Dipeptide-binding Protein, Domain 3"/>
    <property type="match status" value="1"/>
</dbReference>
<organism evidence="7 8">
    <name type="scientific">Streptosporangium subroseum</name>
    <dbReference type="NCBI Taxonomy" id="106412"/>
    <lineage>
        <taxon>Bacteria</taxon>
        <taxon>Bacillati</taxon>
        <taxon>Actinomycetota</taxon>
        <taxon>Actinomycetes</taxon>
        <taxon>Streptosporangiales</taxon>
        <taxon>Streptosporangiaceae</taxon>
        <taxon>Streptosporangium</taxon>
    </lineage>
</organism>
<dbReference type="SUPFAM" id="SSF53850">
    <property type="entry name" value="Periplasmic binding protein-like II"/>
    <property type="match status" value="1"/>
</dbReference>